<evidence type="ECO:0000313" key="2">
    <source>
        <dbReference type="Proteomes" id="UP001281614"/>
    </source>
</evidence>
<dbReference type="Proteomes" id="UP001281614">
    <property type="component" value="Unassembled WGS sequence"/>
</dbReference>
<keyword evidence="2" id="KW-1185">Reference proteome</keyword>
<accession>A0AAE0DD53</accession>
<protein>
    <submittedName>
        <fullName evidence="1">Uncharacterized protein</fullName>
    </submittedName>
</protein>
<proteinExistence type="predicted"/>
<name>A0AAE0DD53_COLKA</name>
<reference evidence="1" key="1">
    <citation type="submission" date="2023-02" db="EMBL/GenBank/DDBJ databases">
        <title>Colletotrichum kahawae CIFC_Que2 genome sequencing and assembly.</title>
        <authorList>
            <person name="Baroncelli R."/>
        </authorList>
    </citation>
    <scope>NUCLEOTIDE SEQUENCE</scope>
    <source>
        <strain evidence="1">CIFC_Que2</strain>
    </source>
</reference>
<gene>
    <name evidence="1" type="ORF">CKAH01_12084</name>
</gene>
<evidence type="ECO:0000313" key="1">
    <source>
        <dbReference type="EMBL" id="KAK2777399.1"/>
    </source>
</evidence>
<organism evidence="1 2">
    <name type="scientific">Colletotrichum kahawae</name>
    <name type="common">Coffee berry disease fungus</name>
    <dbReference type="NCBI Taxonomy" id="34407"/>
    <lineage>
        <taxon>Eukaryota</taxon>
        <taxon>Fungi</taxon>
        <taxon>Dikarya</taxon>
        <taxon>Ascomycota</taxon>
        <taxon>Pezizomycotina</taxon>
        <taxon>Sordariomycetes</taxon>
        <taxon>Hypocreomycetidae</taxon>
        <taxon>Glomerellales</taxon>
        <taxon>Glomerellaceae</taxon>
        <taxon>Colletotrichum</taxon>
        <taxon>Colletotrichum gloeosporioides species complex</taxon>
    </lineage>
</organism>
<comment type="caution">
    <text evidence="1">The sequence shown here is derived from an EMBL/GenBank/DDBJ whole genome shotgun (WGS) entry which is preliminary data.</text>
</comment>
<dbReference type="AlphaFoldDB" id="A0AAE0DD53"/>
<dbReference type="EMBL" id="VYYT01000019">
    <property type="protein sequence ID" value="KAK2777399.1"/>
    <property type="molecule type" value="Genomic_DNA"/>
</dbReference>
<sequence>MDSPGLLQYRTAKLRIQRTDNVTLSTEGRELLYVTSHGFIGGTGLISAYLMQQDMTDERAQIAHYSAKPICNHAWNFQTRAGSFQMIFTSQWQEFAQLHSYVSCEGLRYMATTSFPRTPGEVIVQMFPSGRVIGRAAQTWFSHRNSPILCSIDTAVNEHEQIVIFKPQNKRLAPVLSQALPIIMATPLVESPTPPNTCPLNKFDSPAWASPEEASWMGSNEDHAQEPMPCLTTTNDGSCEACTIAGSRDLHDYIDSPAEAIEQQHDRRPKSSTRQDGYRHNLNITVAPLERHTGIGHMESSPCREDAEDDLCIVARPWQ</sequence>